<evidence type="ECO:0000313" key="1">
    <source>
        <dbReference type="EMBL" id="MDA3613541.1"/>
    </source>
</evidence>
<organism evidence="1 2">
    <name type="scientific">Polluticaenibacter yanchengensis</name>
    <dbReference type="NCBI Taxonomy" id="3014562"/>
    <lineage>
        <taxon>Bacteria</taxon>
        <taxon>Pseudomonadati</taxon>
        <taxon>Bacteroidota</taxon>
        <taxon>Chitinophagia</taxon>
        <taxon>Chitinophagales</taxon>
        <taxon>Chitinophagaceae</taxon>
        <taxon>Polluticaenibacter</taxon>
    </lineage>
</organism>
<sequence>MNAYVEPWIADMKKTLDWFIELMGRDEWHRRRKSVVEYFHSIDNIKYTEEDIQDFEFEKKFAPIAVYSDWISWYMYLVESVFERTGCDDPSQSSRIYPFFAAIGRDIDLLKQMKGINRRLEVLFNEGQNKPDSTLYELVVAAHYARDHWTVEFLEDHPSRKTPDLEISKGCEKFWVECKRFAKVTEYAEKERLEWQKRVKHLFNAMRIEGISASAEVTFKVPLEETDEVILGGTFTHYCRSGMIRSGQILTHPYLDFKAIPLDLAHINSILEASPTRPTSPLMIELLNGTYELYGNYTQLIKPRKIEIINPDDKLFVLNQFYGSVYEAYIAKWDCVAPKSIDRKAKEINKMLSKALKQIPDEGDSIIHIGYETVTGPLVELRRQEKINQVIDRFNFGFKNIKAVFLNSFQLRPKLDGSDWAETLLFFEREKDSYLPKNLLLPPDSKEVRVNTHWAEDLINRHI</sequence>
<dbReference type="Proteomes" id="UP001210231">
    <property type="component" value="Unassembled WGS sequence"/>
</dbReference>
<evidence type="ECO:0000313" key="2">
    <source>
        <dbReference type="Proteomes" id="UP001210231"/>
    </source>
</evidence>
<protein>
    <recommendedName>
        <fullName evidence="3">Restriction endonuclease</fullName>
    </recommendedName>
</protein>
<evidence type="ECO:0008006" key="3">
    <source>
        <dbReference type="Google" id="ProtNLM"/>
    </source>
</evidence>
<dbReference type="EMBL" id="JAQGEF010000002">
    <property type="protein sequence ID" value="MDA3613541.1"/>
    <property type="molecule type" value="Genomic_DNA"/>
</dbReference>
<proteinExistence type="predicted"/>
<dbReference type="RefSeq" id="WP_407029871.1">
    <property type="nucleotide sequence ID" value="NZ_JAQGEF010000002.1"/>
</dbReference>
<reference evidence="1 2" key="1">
    <citation type="submission" date="2022-12" db="EMBL/GenBank/DDBJ databases">
        <title>Chitinophagaceae gen. sp. nov., a new member of the family Chitinophagaceae, isolated from soil in a chemical factory.</title>
        <authorList>
            <person name="Ke Z."/>
        </authorList>
    </citation>
    <scope>NUCLEOTIDE SEQUENCE [LARGE SCALE GENOMIC DNA]</scope>
    <source>
        <strain evidence="1 2">LY-5</strain>
    </source>
</reference>
<keyword evidence="2" id="KW-1185">Reference proteome</keyword>
<name>A0ABT4UFD2_9BACT</name>
<comment type="caution">
    <text evidence="1">The sequence shown here is derived from an EMBL/GenBank/DDBJ whole genome shotgun (WGS) entry which is preliminary data.</text>
</comment>
<accession>A0ABT4UFD2</accession>
<gene>
    <name evidence="1" type="ORF">O3P16_01870</name>
</gene>